<dbReference type="EMBL" id="JAWDGP010001927">
    <property type="protein sequence ID" value="KAK3786925.1"/>
    <property type="molecule type" value="Genomic_DNA"/>
</dbReference>
<comment type="caution">
    <text evidence="2">The sequence shown here is derived from an EMBL/GenBank/DDBJ whole genome shotgun (WGS) entry which is preliminary data.</text>
</comment>
<proteinExistence type="predicted"/>
<dbReference type="AlphaFoldDB" id="A0AAE1AG85"/>
<gene>
    <name evidence="2" type="ORF">RRG08_037390</name>
</gene>
<keyword evidence="3" id="KW-1185">Reference proteome</keyword>
<evidence type="ECO:0000256" key="1">
    <source>
        <dbReference type="SAM" id="MobiDB-lite"/>
    </source>
</evidence>
<feature type="compositionally biased region" description="Gly residues" evidence="1">
    <location>
        <begin position="40"/>
        <end position="54"/>
    </location>
</feature>
<evidence type="ECO:0000313" key="3">
    <source>
        <dbReference type="Proteomes" id="UP001283361"/>
    </source>
</evidence>
<sequence length="95" mass="10152">MVENSWSRGEPRVTYQHSPLSDSGTRETKAPAQSPRGRAGEGSHGGHRTGWGRGDGVEWEGQVDTLQGQGLAWRLDIALGLLISDQSLSSPPGVM</sequence>
<evidence type="ECO:0000313" key="2">
    <source>
        <dbReference type="EMBL" id="KAK3786925.1"/>
    </source>
</evidence>
<dbReference type="Proteomes" id="UP001283361">
    <property type="component" value="Unassembled WGS sequence"/>
</dbReference>
<reference evidence="2" key="1">
    <citation type="journal article" date="2023" name="G3 (Bethesda)">
        <title>A reference genome for the long-term kleptoplast-retaining sea slug Elysia crispata morphotype clarki.</title>
        <authorList>
            <person name="Eastman K.E."/>
            <person name="Pendleton A.L."/>
            <person name="Shaikh M.A."/>
            <person name="Suttiyut T."/>
            <person name="Ogas R."/>
            <person name="Tomko P."/>
            <person name="Gavelis G."/>
            <person name="Widhalm J.R."/>
            <person name="Wisecaver J.H."/>
        </authorList>
    </citation>
    <scope>NUCLEOTIDE SEQUENCE</scope>
    <source>
        <strain evidence="2">ECLA1</strain>
    </source>
</reference>
<feature type="region of interest" description="Disordered" evidence="1">
    <location>
        <begin position="1"/>
        <end position="59"/>
    </location>
</feature>
<name>A0AAE1AG85_9GAST</name>
<organism evidence="2 3">
    <name type="scientific">Elysia crispata</name>
    <name type="common">lettuce slug</name>
    <dbReference type="NCBI Taxonomy" id="231223"/>
    <lineage>
        <taxon>Eukaryota</taxon>
        <taxon>Metazoa</taxon>
        <taxon>Spiralia</taxon>
        <taxon>Lophotrochozoa</taxon>
        <taxon>Mollusca</taxon>
        <taxon>Gastropoda</taxon>
        <taxon>Heterobranchia</taxon>
        <taxon>Euthyneura</taxon>
        <taxon>Panpulmonata</taxon>
        <taxon>Sacoglossa</taxon>
        <taxon>Placobranchoidea</taxon>
        <taxon>Plakobranchidae</taxon>
        <taxon>Elysia</taxon>
    </lineage>
</organism>
<accession>A0AAE1AG85</accession>
<protein>
    <submittedName>
        <fullName evidence="2">Uncharacterized protein</fullName>
    </submittedName>
</protein>